<dbReference type="InterPro" id="IPR029016">
    <property type="entry name" value="GAF-like_dom_sf"/>
</dbReference>
<dbReference type="PANTHER" id="PTHR21021:SF15">
    <property type="entry name" value="FREE METHIONINE-R-SULFOXIDE REDUCTASE"/>
    <property type="match status" value="1"/>
</dbReference>
<evidence type="ECO:0000256" key="1">
    <source>
        <dbReference type="ARBA" id="ARBA00038454"/>
    </source>
</evidence>
<protein>
    <submittedName>
        <fullName evidence="3">GAF domain-containing protein</fullName>
    </submittedName>
</protein>
<dbReference type="InterPro" id="IPR051330">
    <property type="entry name" value="Phosphatase_reg/MetRdx"/>
</dbReference>
<comment type="caution">
    <text evidence="3">The sequence shown here is derived from an EMBL/GenBank/DDBJ whole genome shotgun (WGS) entry which is preliminary data.</text>
</comment>
<accession>A0ABV0CE90</accession>
<sequence length="164" mass="17476">MAENLIIEGDSKEEKYQALLPQAHALIIGETDVIAALANLSAALAATFGWLWTGFYLVKGEQLVLGPFQGPIACTRIPHGRGVCGSAWAQNRTLLVDDVDAFPGHIACSSSARSEVVVPIRNAAGVVVAVLDVDSDQLGSFDQTDARYLERIVEPLAKLFDQAG</sequence>
<dbReference type="EMBL" id="JAYFSJ010000001">
    <property type="protein sequence ID" value="MEN7429501.1"/>
    <property type="molecule type" value="Genomic_DNA"/>
</dbReference>
<reference evidence="3 4" key="1">
    <citation type="submission" date="2023-12" db="EMBL/GenBank/DDBJ databases">
        <title>Chromobacterium sp. strain TRC.1.1.SA producing antimicrobial pigment.</title>
        <authorList>
            <person name="Verma N."/>
            <person name="Choksket S."/>
            <person name="Pinnaka A.K."/>
            <person name="Korpole S."/>
        </authorList>
    </citation>
    <scope>NUCLEOTIDE SEQUENCE [LARGE SCALE GENOMIC DNA]</scope>
    <source>
        <strain evidence="3 4">TRC1.1.SA</strain>
    </source>
</reference>
<dbReference type="Proteomes" id="UP001405405">
    <property type="component" value="Unassembled WGS sequence"/>
</dbReference>
<keyword evidence="4" id="KW-1185">Reference proteome</keyword>
<gene>
    <name evidence="3" type="ORF">VA599_02005</name>
</gene>
<dbReference type="Gene3D" id="3.30.450.40">
    <property type="match status" value="1"/>
</dbReference>
<dbReference type="PANTHER" id="PTHR21021">
    <property type="entry name" value="GAF/PUTATIVE CYTOSKELETAL PROTEIN"/>
    <property type="match status" value="1"/>
</dbReference>
<dbReference type="RefSeq" id="WP_346787493.1">
    <property type="nucleotide sequence ID" value="NZ_JAYFSJ010000001.1"/>
</dbReference>
<evidence type="ECO:0000259" key="2">
    <source>
        <dbReference type="Pfam" id="PF13185"/>
    </source>
</evidence>
<dbReference type="Pfam" id="PF13185">
    <property type="entry name" value="GAF_2"/>
    <property type="match status" value="1"/>
</dbReference>
<evidence type="ECO:0000313" key="4">
    <source>
        <dbReference type="Proteomes" id="UP001405405"/>
    </source>
</evidence>
<organism evidence="3 4">
    <name type="scientific">Chromobacterium indicum</name>
    <dbReference type="NCBI Taxonomy" id="3110228"/>
    <lineage>
        <taxon>Bacteria</taxon>
        <taxon>Pseudomonadati</taxon>
        <taxon>Pseudomonadota</taxon>
        <taxon>Betaproteobacteria</taxon>
        <taxon>Neisseriales</taxon>
        <taxon>Chromobacteriaceae</taxon>
        <taxon>Chromobacterium</taxon>
    </lineage>
</organism>
<name>A0ABV0CE90_9NEIS</name>
<proteinExistence type="inferred from homology"/>
<evidence type="ECO:0000313" key="3">
    <source>
        <dbReference type="EMBL" id="MEN7429501.1"/>
    </source>
</evidence>
<feature type="domain" description="GAF" evidence="2">
    <location>
        <begin position="44"/>
        <end position="157"/>
    </location>
</feature>
<dbReference type="SUPFAM" id="SSF55781">
    <property type="entry name" value="GAF domain-like"/>
    <property type="match status" value="1"/>
</dbReference>
<comment type="similarity">
    <text evidence="1">Belongs to the free Met sulfoxide reductase family.</text>
</comment>
<dbReference type="InterPro" id="IPR003018">
    <property type="entry name" value="GAF"/>
</dbReference>